<feature type="region of interest" description="Disordered" evidence="1">
    <location>
        <begin position="14"/>
        <end position="37"/>
    </location>
</feature>
<sequence length="204" mass="22893">MSVRCHSWGWFSSSKETDGSADNPSQRRRDLSTGSVPEFSMDGFRDEKGVRLVESAKNKLAGSNSCGKMLINSSLPAAHRFLPSKKSGQDLLGILVIASKGTPADRLFLTVTQNMLMVNCLKKLNEHEHQIFLEFLLETNSICYQLQSTLERLAEYGRKQQEELLQRQELLQTVHDNLIENSKSILTAQEAFESKTSKHVHSPG</sequence>
<proteinExistence type="predicted"/>
<dbReference type="AlphaFoldDB" id="A0A6A6L7A0"/>
<accession>A0A6A6L7A0</accession>
<feature type="compositionally biased region" description="Polar residues" evidence="1">
    <location>
        <begin position="14"/>
        <end position="24"/>
    </location>
</feature>
<dbReference type="PANTHER" id="PTHR33538:SF2">
    <property type="entry name" value="PROTEIN GAMETE EXPRESSED 1"/>
    <property type="match status" value="1"/>
</dbReference>
<organism evidence="2 3">
    <name type="scientific">Hevea brasiliensis</name>
    <name type="common">Para rubber tree</name>
    <name type="synonym">Siphonia brasiliensis</name>
    <dbReference type="NCBI Taxonomy" id="3981"/>
    <lineage>
        <taxon>Eukaryota</taxon>
        <taxon>Viridiplantae</taxon>
        <taxon>Streptophyta</taxon>
        <taxon>Embryophyta</taxon>
        <taxon>Tracheophyta</taxon>
        <taxon>Spermatophyta</taxon>
        <taxon>Magnoliopsida</taxon>
        <taxon>eudicotyledons</taxon>
        <taxon>Gunneridae</taxon>
        <taxon>Pentapetalae</taxon>
        <taxon>rosids</taxon>
        <taxon>fabids</taxon>
        <taxon>Malpighiales</taxon>
        <taxon>Euphorbiaceae</taxon>
        <taxon>Crotonoideae</taxon>
        <taxon>Micrandreae</taxon>
        <taxon>Hevea</taxon>
    </lineage>
</organism>
<reference evidence="2 3" key="1">
    <citation type="journal article" date="2020" name="Mol. Plant">
        <title>The Chromosome-Based Rubber Tree Genome Provides New Insights into Spurge Genome Evolution and Rubber Biosynthesis.</title>
        <authorList>
            <person name="Liu J."/>
            <person name="Shi C."/>
            <person name="Shi C.C."/>
            <person name="Li W."/>
            <person name="Zhang Q.J."/>
            <person name="Zhang Y."/>
            <person name="Li K."/>
            <person name="Lu H.F."/>
            <person name="Shi C."/>
            <person name="Zhu S.T."/>
            <person name="Xiao Z.Y."/>
            <person name="Nan H."/>
            <person name="Yue Y."/>
            <person name="Zhu X.G."/>
            <person name="Wu Y."/>
            <person name="Hong X.N."/>
            <person name="Fan G.Y."/>
            <person name="Tong Y."/>
            <person name="Zhang D."/>
            <person name="Mao C.L."/>
            <person name="Liu Y.L."/>
            <person name="Hao S.J."/>
            <person name="Liu W.Q."/>
            <person name="Lv M.Q."/>
            <person name="Zhang H.B."/>
            <person name="Liu Y."/>
            <person name="Hu-Tang G.R."/>
            <person name="Wang J.P."/>
            <person name="Wang J.H."/>
            <person name="Sun Y.H."/>
            <person name="Ni S.B."/>
            <person name="Chen W.B."/>
            <person name="Zhang X.C."/>
            <person name="Jiao Y.N."/>
            <person name="Eichler E.E."/>
            <person name="Li G.H."/>
            <person name="Liu X."/>
            <person name="Gao L.Z."/>
        </authorList>
    </citation>
    <scope>NUCLEOTIDE SEQUENCE [LARGE SCALE GENOMIC DNA]</scope>
    <source>
        <strain evidence="3">cv. GT1</strain>
        <tissue evidence="2">Leaf</tissue>
    </source>
</reference>
<comment type="caution">
    <text evidence="2">The sequence shown here is derived from an EMBL/GenBank/DDBJ whole genome shotgun (WGS) entry which is preliminary data.</text>
</comment>
<dbReference type="Proteomes" id="UP000467840">
    <property type="component" value="Chromosome 7"/>
</dbReference>
<gene>
    <name evidence="2" type="ORF">GH714_033136</name>
</gene>
<name>A0A6A6L7A0_HEVBR</name>
<keyword evidence="3" id="KW-1185">Reference proteome</keyword>
<dbReference type="PANTHER" id="PTHR33538">
    <property type="entry name" value="PROTEIN GAMETE EXPRESSED 1"/>
    <property type="match status" value="1"/>
</dbReference>
<evidence type="ECO:0000313" key="3">
    <source>
        <dbReference type="Proteomes" id="UP000467840"/>
    </source>
</evidence>
<protein>
    <submittedName>
        <fullName evidence="2">Uncharacterized protein</fullName>
    </submittedName>
</protein>
<dbReference type="EMBL" id="JAAGAX010000013">
    <property type="protein sequence ID" value="KAF2295529.1"/>
    <property type="molecule type" value="Genomic_DNA"/>
</dbReference>
<dbReference type="InterPro" id="IPR040346">
    <property type="entry name" value="GEX1/Brambleberry"/>
</dbReference>
<evidence type="ECO:0000313" key="2">
    <source>
        <dbReference type="EMBL" id="KAF2295529.1"/>
    </source>
</evidence>
<evidence type="ECO:0000256" key="1">
    <source>
        <dbReference type="SAM" id="MobiDB-lite"/>
    </source>
</evidence>